<keyword evidence="2" id="KW-1185">Reference proteome</keyword>
<reference evidence="1 2" key="1">
    <citation type="submission" date="2018-07" db="EMBL/GenBank/DDBJ databases">
        <title>Genome sequence of Erythrobacter strain YH-07, an antagonistic bacterium isolated from Yellow Sea.</title>
        <authorList>
            <person name="Tang T."/>
            <person name="Liu Q."/>
            <person name="Sun X."/>
        </authorList>
    </citation>
    <scope>NUCLEOTIDE SEQUENCE [LARGE SCALE GENOMIC DNA]</scope>
    <source>
        <strain evidence="1 2">YH-07</strain>
        <plasmid evidence="1 2">unnamed</plasmid>
    </source>
</reference>
<geneLocation type="plasmid" evidence="1 2">
    <name>unnamed</name>
</geneLocation>
<protein>
    <submittedName>
        <fullName evidence="1">Uncharacterized protein</fullName>
    </submittedName>
</protein>
<dbReference type="AlphaFoldDB" id="A0A345YJ49"/>
<sequence>MKPQPFYFYTVTDEDRAYHSSIYYPEIKEGQTKTPDEIREELLIILSAACCEHEFPEHGDNVTNNPTITLYGPFNPGDPIDQLTHAEYNAIDEDDLP</sequence>
<accession>A0A345YJ49</accession>
<dbReference type="EMBL" id="CP031358">
    <property type="protein sequence ID" value="AXK43951.1"/>
    <property type="molecule type" value="Genomic_DNA"/>
</dbReference>
<dbReference type="RefSeq" id="WP_115418264.1">
    <property type="nucleotide sequence ID" value="NZ_CP031358.1"/>
</dbReference>
<evidence type="ECO:0000313" key="2">
    <source>
        <dbReference type="Proteomes" id="UP000254508"/>
    </source>
</evidence>
<evidence type="ECO:0000313" key="1">
    <source>
        <dbReference type="EMBL" id="AXK43951.1"/>
    </source>
</evidence>
<proteinExistence type="predicted"/>
<dbReference type="KEGG" id="err:DVR09_15975"/>
<keyword evidence="1" id="KW-0614">Plasmid</keyword>
<dbReference type="Proteomes" id="UP000254508">
    <property type="component" value="Plasmid unnamed"/>
</dbReference>
<name>A0A345YJ49_9SPHN</name>
<gene>
    <name evidence="1" type="ORF">DVR09_15975</name>
</gene>
<organism evidence="1 2">
    <name type="scientific">Erythrobacter aureus</name>
    <dbReference type="NCBI Taxonomy" id="2182384"/>
    <lineage>
        <taxon>Bacteria</taxon>
        <taxon>Pseudomonadati</taxon>
        <taxon>Pseudomonadota</taxon>
        <taxon>Alphaproteobacteria</taxon>
        <taxon>Sphingomonadales</taxon>
        <taxon>Erythrobacteraceae</taxon>
        <taxon>Erythrobacter/Porphyrobacter group</taxon>
        <taxon>Erythrobacter</taxon>
    </lineage>
</organism>